<organism evidence="1 2">
    <name type="scientific">Saccharicrinis carchari</name>
    <dbReference type="NCBI Taxonomy" id="1168039"/>
    <lineage>
        <taxon>Bacteria</taxon>
        <taxon>Pseudomonadati</taxon>
        <taxon>Bacteroidota</taxon>
        <taxon>Bacteroidia</taxon>
        <taxon>Marinilabiliales</taxon>
        <taxon>Marinilabiliaceae</taxon>
        <taxon>Saccharicrinis</taxon>
    </lineage>
</organism>
<gene>
    <name evidence="1" type="ORF">SAMN06265379_10386</name>
</gene>
<evidence type="ECO:0000313" key="1">
    <source>
        <dbReference type="EMBL" id="SMO58119.1"/>
    </source>
</evidence>
<dbReference type="Proteomes" id="UP000319040">
    <property type="component" value="Unassembled WGS sequence"/>
</dbReference>
<proteinExistence type="predicted"/>
<dbReference type="RefSeq" id="WP_142532805.1">
    <property type="nucleotide sequence ID" value="NZ_FXTB01000003.1"/>
</dbReference>
<evidence type="ECO:0000313" key="2">
    <source>
        <dbReference type="Proteomes" id="UP000319040"/>
    </source>
</evidence>
<dbReference type="OrthoDB" id="624377at2"/>
<dbReference type="EMBL" id="FXTB01000003">
    <property type="protein sequence ID" value="SMO58119.1"/>
    <property type="molecule type" value="Genomic_DNA"/>
</dbReference>
<sequence length="396" mass="46374">MRNIFFIHRFPFSKEAFIRDEFEYFIDKGYNVKYLDISNLLKKKNIGVKYPETLQEHIIPFESKKEFGNFLMDNKEGSVIVTDVGLLSNSAWMYVAVFKAKLPYILFEHSVLPRIRTTGKQVSKVSLLKIGKRFRYEKIYKKPAELLMYWLAKTKLYPAEVIITSKPKLSSEKRTLRGPKTIIKYTASLDYNAAMAVGDEITVNEPYAVFVDQYFVHHPDFKTNHIVHFFSAEEYYGELNKFLNDFSAHTGLKMVIASHPRRSEEQAKDFDPEFEIYYNKTAELVKNSTIALIHFSTAINYAVIFKKPFMLLNSSLFKNSNVSEEVMRFSKYFNKEAVNMSDYENVLNSLDEKIYDIDESKYKAFLDLYIKHPNAENETFKHQIEFALARIDTKLD</sequence>
<keyword evidence="2" id="KW-1185">Reference proteome</keyword>
<dbReference type="AlphaFoldDB" id="A0A521CFC2"/>
<reference evidence="1 2" key="1">
    <citation type="submission" date="2017-05" db="EMBL/GenBank/DDBJ databases">
        <authorList>
            <person name="Varghese N."/>
            <person name="Submissions S."/>
        </authorList>
    </citation>
    <scope>NUCLEOTIDE SEQUENCE [LARGE SCALE GENOMIC DNA]</scope>
    <source>
        <strain evidence="1 2">DSM 27040</strain>
    </source>
</reference>
<protein>
    <submittedName>
        <fullName evidence="1">Uncharacterized protein</fullName>
    </submittedName>
</protein>
<name>A0A521CFC2_SACCC</name>
<accession>A0A521CFC2</accession>